<feature type="transmembrane region" description="Helical" evidence="1">
    <location>
        <begin position="32"/>
        <end position="50"/>
    </location>
</feature>
<keyword evidence="1" id="KW-0812">Transmembrane</keyword>
<reference evidence="2" key="1">
    <citation type="journal article" date="2020" name="Nature">
        <title>Giant virus diversity and host interactions through global metagenomics.</title>
        <authorList>
            <person name="Schulz F."/>
            <person name="Roux S."/>
            <person name="Paez-Espino D."/>
            <person name="Jungbluth S."/>
            <person name="Walsh D.A."/>
            <person name="Denef V.J."/>
            <person name="McMahon K.D."/>
            <person name="Konstantinidis K.T."/>
            <person name="Eloe-Fadrosh E.A."/>
            <person name="Kyrpides N.C."/>
            <person name="Woyke T."/>
        </authorList>
    </citation>
    <scope>NUCLEOTIDE SEQUENCE</scope>
    <source>
        <strain evidence="2">GVMAG-M-3300010160-4</strain>
    </source>
</reference>
<dbReference type="AlphaFoldDB" id="A0A6C0BEN7"/>
<dbReference type="EMBL" id="MN739124">
    <property type="protein sequence ID" value="QHS90049.1"/>
    <property type="molecule type" value="Genomic_DNA"/>
</dbReference>
<organism evidence="2">
    <name type="scientific">viral metagenome</name>
    <dbReference type="NCBI Taxonomy" id="1070528"/>
    <lineage>
        <taxon>unclassified sequences</taxon>
        <taxon>metagenomes</taxon>
        <taxon>organismal metagenomes</taxon>
    </lineage>
</organism>
<feature type="transmembrane region" description="Helical" evidence="1">
    <location>
        <begin position="86"/>
        <end position="105"/>
    </location>
</feature>
<accession>A0A6C0BEN7</accession>
<name>A0A6C0BEN7_9ZZZZ</name>
<evidence type="ECO:0000256" key="1">
    <source>
        <dbReference type="SAM" id="Phobius"/>
    </source>
</evidence>
<sequence>MFEIIHVVLIFGWISDFFLFYYCLYKMIKLEPICLIYPIFYLISEYFEYIPGVDKLSIMYCEGFKRYFKYNFSDLNVEPNKQKKNIFLLGPHGMFVTSLTAFCVFRSTPEERKTTKLFTSPMVTSNPILTMFSKMISGNRLEDLTNRNVIKNLKEYKYNFSVSVGGFEEVNLFGTKNVIYNERWSYWIHNAIKHGYDITFCYLQGGSQDYKSLLGSWGLDFRLKLAHFYIPFNIIYGRYLILPFNDVPFTEVLYHMKLPHNPNMSRKEAQVYIDKFKTDVHKLISESIPKDGQHEFAIFDKYGEYN</sequence>
<evidence type="ECO:0008006" key="3">
    <source>
        <dbReference type="Google" id="ProtNLM"/>
    </source>
</evidence>
<keyword evidence="1" id="KW-1133">Transmembrane helix</keyword>
<feature type="transmembrane region" description="Helical" evidence="1">
    <location>
        <begin position="6"/>
        <end position="25"/>
    </location>
</feature>
<keyword evidence="1" id="KW-0472">Membrane</keyword>
<evidence type="ECO:0000313" key="2">
    <source>
        <dbReference type="EMBL" id="QHS90049.1"/>
    </source>
</evidence>
<protein>
    <recommendedName>
        <fullName evidence="3">Acyltransferase</fullName>
    </recommendedName>
</protein>
<proteinExistence type="predicted"/>